<evidence type="ECO:0000313" key="1">
    <source>
        <dbReference type="EMBL" id="KAI7837458.1"/>
    </source>
</evidence>
<protein>
    <submittedName>
        <fullName evidence="1">Uncharacterized protein</fullName>
    </submittedName>
</protein>
<accession>A0AAD5DJM1</accession>
<dbReference type="InterPro" id="IPR009030">
    <property type="entry name" value="Growth_fac_rcpt_cys_sf"/>
</dbReference>
<evidence type="ECO:0000313" key="2">
    <source>
        <dbReference type="Proteomes" id="UP001205105"/>
    </source>
</evidence>
<name>A0AAD5DJM1_9CHLO</name>
<proteinExistence type="predicted"/>
<dbReference type="SUPFAM" id="SSF57184">
    <property type="entry name" value="Growth factor receptor domain"/>
    <property type="match status" value="1"/>
</dbReference>
<gene>
    <name evidence="1" type="ORF">COHA_008716</name>
</gene>
<reference evidence="1" key="1">
    <citation type="submission" date="2020-11" db="EMBL/GenBank/DDBJ databases">
        <title>Chlorella ohadii genome sequencing and assembly.</title>
        <authorList>
            <person name="Murik O."/>
            <person name="Treves H."/>
            <person name="Kedem I."/>
            <person name="Shotland Y."/>
            <person name="Kaplan A."/>
        </authorList>
    </citation>
    <scope>NUCLEOTIDE SEQUENCE</scope>
    <source>
        <strain evidence="1">1</strain>
    </source>
</reference>
<dbReference type="AlphaFoldDB" id="A0AAD5DJM1"/>
<sequence>MEYGMDFTAMYGVYLADNGTCAPCAWAAPNCYSCHNLNATCTACTQGFVLVGSECQPCADANCLRCEGSPQNCTDSCQPSADWVLDPSSRGCVPCGVGNCTQCAAPNKCEWCQAGFRLTKDGGCEQCSVEHCDNCIEDARTCMPMGCAPAFRLNDATGTLCNHCTVPKCLGCLVATDVCSGCEASWAMQG</sequence>
<keyword evidence="2" id="KW-1185">Reference proteome</keyword>
<organism evidence="1 2">
    <name type="scientific">Chlorella ohadii</name>
    <dbReference type="NCBI Taxonomy" id="2649997"/>
    <lineage>
        <taxon>Eukaryota</taxon>
        <taxon>Viridiplantae</taxon>
        <taxon>Chlorophyta</taxon>
        <taxon>core chlorophytes</taxon>
        <taxon>Trebouxiophyceae</taxon>
        <taxon>Chlorellales</taxon>
        <taxon>Chlorellaceae</taxon>
        <taxon>Chlorella clade</taxon>
        <taxon>Chlorella</taxon>
    </lineage>
</organism>
<dbReference type="EMBL" id="JADXDR010000152">
    <property type="protein sequence ID" value="KAI7837458.1"/>
    <property type="molecule type" value="Genomic_DNA"/>
</dbReference>
<comment type="caution">
    <text evidence="1">The sequence shown here is derived from an EMBL/GenBank/DDBJ whole genome shotgun (WGS) entry which is preliminary data.</text>
</comment>
<dbReference type="Proteomes" id="UP001205105">
    <property type="component" value="Unassembled WGS sequence"/>
</dbReference>